<name>A0AAD3NNI4_LATJO</name>
<keyword evidence="4" id="KW-0067">ATP-binding</keyword>
<keyword evidence="3 7" id="KW-0418">Kinase</keyword>
<accession>A0AAD3NNI4</accession>
<feature type="compositionally biased region" description="Basic and acidic residues" evidence="5">
    <location>
        <begin position="121"/>
        <end position="133"/>
    </location>
</feature>
<dbReference type="EMBL" id="BRZM01002737">
    <property type="protein sequence ID" value="GLD75157.1"/>
    <property type="molecule type" value="Genomic_DNA"/>
</dbReference>
<comment type="caution">
    <text evidence="7">The sequence shown here is derived from an EMBL/GenBank/DDBJ whole genome shotgun (WGS) entry which is preliminary data.</text>
</comment>
<dbReference type="InterPro" id="IPR022414">
    <property type="entry name" value="ATP-guanido_PTrfase_cat"/>
</dbReference>
<dbReference type="GO" id="GO:0016301">
    <property type="term" value="F:kinase activity"/>
    <property type="evidence" value="ECO:0007669"/>
    <property type="project" value="UniProtKB-KW"/>
</dbReference>
<keyword evidence="2" id="KW-0547">Nucleotide-binding</keyword>
<keyword evidence="8" id="KW-1185">Reference proteome</keyword>
<dbReference type="Gene3D" id="3.30.590.10">
    <property type="entry name" value="Glutamine synthetase/guanido kinase, catalytic domain"/>
    <property type="match status" value="1"/>
</dbReference>
<dbReference type="InterPro" id="IPR014746">
    <property type="entry name" value="Gln_synth/guanido_kin_cat_dom"/>
</dbReference>
<evidence type="ECO:0000256" key="4">
    <source>
        <dbReference type="ARBA" id="ARBA00022840"/>
    </source>
</evidence>
<dbReference type="GO" id="GO:0005524">
    <property type="term" value="F:ATP binding"/>
    <property type="evidence" value="ECO:0007669"/>
    <property type="project" value="UniProtKB-KW"/>
</dbReference>
<gene>
    <name evidence="7" type="ORF">AKAME5_002649000</name>
</gene>
<feature type="domain" description="Phosphagen kinase C-terminal" evidence="6">
    <location>
        <begin position="21"/>
        <end position="64"/>
    </location>
</feature>
<dbReference type="SUPFAM" id="SSF55931">
    <property type="entry name" value="Glutamine synthetase/guanido kinase"/>
    <property type="match status" value="1"/>
</dbReference>
<organism evidence="7 8">
    <name type="scientific">Lates japonicus</name>
    <name type="common">Japanese lates</name>
    <dbReference type="NCBI Taxonomy" id="270547"/>
    <lineage>
        <taxon>Eukaryota</taxon>
        <taxon>Metazoa</taxon>
        <taxon>Chordata</taxon>
        <taxon>Craniata</taxon>
        <taxon>Vertebrata</taxon>
        <taxon>Euteleostomi</taxon>
        <taxon>Actinopterygii</taxon>
        <taxon>Neopterygii</taxon>
        <taxon>Teleostei</taxon>
        <taxon>Neoteleostei</taxon>
        <taxon>Acanthomorphata</taxon>
        <taxon>Carangaria</taxon>
        <taxon>Carangaria incertae sedis</taxon>
        <taxon>Centropomidae</taxon>
        <taxon>Lates</taxon>
    </lineage>
</organism>
<keyword evidence="1" id="KW-0808">Transferase</keyword>
<evidence type="ECO:0000313" key="8">
    <source>
        <dbReference type="Proteomes" id="UP001279410"/>
    </source>
</evidence>
<feature type="region of interest" description="Disordered" evidence="5">
    <location>
        <begin position="114"/>
        <end position="135"/>
    </location>
</feature>
<proteinExistence type="predicted"/>
<evidence type="ECO:0000256" key="3">
    <source>
        <dbReference type="ARBA" id="ARBA00022777"/>
    </source>
</evidence>
<evidence type="ECO:0000256" key="1">
    <source>
        <dbReference type="ARBA" id="ARBA00022679"/>
    </source>
</evidence>
<sequence>MILLCKITGASLRPSEALVWQWASGGSSTTTTKTFLVWVNEEDHPACDLYAEGGNMKRVFNRFCADSPRSSLFKDRGHAFMRAAPGARPPARPNLGTRPACRLGYSEVEAGADGGRWNQAADRDGEKLEKGQSIDDLMPPRSSRLARPVGIKQETLLLFVIPRLFGVGTFAISRDIAELMELVSSCK</sequence>
<dbReference type="AlphaFoldDB" id="A0AAD3NNI4"/>
<evidence type="ECO:0000256" key="5">
    <source>
        <dbReference type="SAM" id="MobiDB-lite"/>
    </source>
</evidence>
<evidence type="ECO:0000259" key="6">
    <source>
        <dbReference type="Pfam" id="PF00217"/>
    </source>
</evidence>
<reference evidence="7" key="1">
    <citation type="submission" date="2022-08" db="EMBL/GenBank/DDBJ databases">
        <title>Genome sequencing of akame (Lates japonicus).</title>
        <authorList>
            <person name="Hashiguchi Y."/>
            <person name="Takahashi H."/>
        </authorList>
    </citation>
    <scope>NUCLEOTIDE SEQUENCE</scope>
    <source>
        <strain evidence="7">Kochi</strain>
    </source>
</reference>
<evidence type="ECO:0000313" key="7">
    <source>
        <dbReference type="EMBL" id="GLD75157.1"/>
    </source>
</evidence>
<evidence type="ECO:0000256" key="2">
    <source>
        <dbReference type="ARBA" id="ARBA00022741"/>
    </source>
</evidence>
<dbReference type="Proteomes" id="UP001279410">
    <property type="component" value="Unassembled WGS sequence"/>
</dbReference>
<protein>
    <submittedName>
        <fullName evidence="7">Creatine kinase B-type</fullName>
    </submittedName>
</protein>
<dbReference type="Pfam" id="PF00217">
    <property type="entry name" value="ATP-gua_Ptrans"/>
    <property type="match status" value="1"/>
</dbReference>